<accession>A0A0G4B4P6</accession>
<proteinExistence type="predicted"/>
<dbReference type="AlphaFoldDB" id="A0A0G4B4P6"/>
<dbReference type="EMBL" id="CP011213">
    <property type="protein sequence ID" value="AKM82378.1"/>
    <property type="molecule type" value="Genomic_DNA"/>
</dbReference>
<dbReference type="GO" id="GO:0004519">
    <property type="term" value="F:endonuclease activity"/>
    <property type="evidence" value="ECO:0007669"/>
    <property type="project" value="InterPro"/>
</dbReference>
<dbReference type="Gene3D" id="1.10.30.50">
    <property type="match status" value="1"/>
</dbReference>
<dbReference type="KEGG" id="bbgw:UT28_C0001G0574"/>
<organism evidence="2 3">
    <name type="scientific">Berkelbacteria bacterium GW2011_GWE1_39_12</name>
    <dbReference type="NCBI Taxonomy" id="1618337"/>
    <lineage>
        <taxon>Bacteria</taxon>
        <taxon>Candidatus Berkelbacteria</taxon>
    </lineage>
</organism>
<evidence type="ECO:0000313" key="3">
    <source>
        <dbReference type="Proteomes" id="UP000035648"/>
    </source>
</evidence>
<dbReference type="Pfam" id="PF01844">
    <property type="entry name" value="HNH"/>
    <property type="match status" value="1"/>
</dbReference>
<dbReference type="InterPro" id="IPR002711">
    <property type="entry name" value="HNH"/>
</dbReference>
<dbReference type="GO" id="GO:0003676">
    <property type="term" value="F:nucleic acid binding"/>
    <property type="evidence" value="ECO:0007669"/>
    <property type="project" value="InterPro"/>
</dbReference>
<reference evidence="2 3" key="1">
    <citation type="journal article" date="2015" name="Nature">
        <title>rRNA introns, odd ribosomes, and small enigmatic genomes across a large radiation of phyla.</title>
        <authorList>
            <person name="Brown C.T."/>
            <person name="Hug L.A."/>
            <person name="Thomas B.C."/>
            <person name="Sharon I."/>
            <person name="Castelle C.J."/>
            <person name="Singh A."/>
            <person name="Wilkins M.J."/>
            <person name="Williams K.H."/>
            <person name="Banfield J.F."/>
        </authorList>
    </citation>
    <scope>NUCLEOTIDE SEQUENCE [LARGE SCALE GENOMIC DNA]</scope>
</reference>
<dbReference type="GO" id="GO:0008270">
    <property type="term" value="F:zinc ion binding"/>
    <property type="evidence" value="ECO:0007669"/>
    <property type="project" value="InterPro"/>
</dbReference>
<gene>
    <name evidence="2" type="ORF">UT28_C0001G0574</name>
</gene>
<name>A0A0G4B4P6_9BACT</name>
<evidence type="ECO:0000259" key="1">
    <source>
        <dbReference type="Pfam" id="PF01844"/>
    </source>
</evidence>
<evidence type="ECO:0000313" key="2">
    <source>
        <dbReference type="EMBL" id="AKM82378.1"/>
    </source>
</evidence>
<dbReference type="Proteomes" id="UP000035648">
    <property type="component" value="Chromosome"/>
</dbReference>
<protein>
    <recommendedName>
        <fullName evidence="1">HNH domain-containing protein</fullName>
    </recommendedName>
</protein>
<feature type="domain" description="HNH" evidence="1">
    <location>
        <begin position="20"/>
        <end position="58"/>
    </location>
</feature>
<sequence length="105" mass="12232">MSRWRKAKDKRAIQIGGYLCEVCGLQLTRRDIVGHHKRFRCYGGEDTVENCMLKCQRCEQLFDHVPQNSEGFEGDHNARRRDRRNTVDIPCQQPYVSSMQIGCPC</sequence>
<dbReference type="CDD" id="cd00085">
    <property type="entry name" value="HNHc"/>
    <property type="match status" value="1"/>
</dbReference>
<dbReference type="InterPro" id="IPR003615">
    <property type="entry name" value="HNH_nuc"/>
</dbReference>